<dbReference type="SUPFAM" id="SSF48695">
    <property type="entry name" value="Multiheme cytochromes"/>
    <property type="match status" value="1"/>
</dbReference>
<reference evidence="3" key="1">
    <citation type="journal article" date="2015" name="Nature">
        <title>Complex archaea that bridge the gap between prokaryotes and eukaryotes.</title>
        <authorList>
            <person name="Spang A."/>
            <person name="Saw J.H."/>
            <person name="Jorgensen S.L."/>
            <person name="Zaremba-Niedzwiedzka K."/>
            <person name="Martijn J."/>
            <person name="Lind A.E."/>
            <person name="van Eijk R."/>
            <person name="Schleper C."/>
            <person name="Guy L."/>
            <person name="Ettema T.J."/>
        </authorList>
    </citation>
    <scope>NUCLEOTIDE SEQUENCE</scope>
</reference>
<organism evidence="3">
    <name type="scientific">marine sediment metagenome</name>
    <dbReference type="NCBI Taxonomy" id="412755"/>
    <lineage>
        <taxon>unclassified sequences</taxon>
        <taxon>metagenomes</taxon>
        <taxon>ecological metagenomes</taxon>
    </lineage>
</organism>
<keyword evidence="1" id="KW-0732">Signal</keyword>
<name>A0A0F9Q191_9ZZZZ</name>
<dbReference type="PANTHER" id="PTHR35038">
    <property type="entry name" value="DISSIMILATORY SULFITE REDUCTASE SIRA"/>
    <property type="match status" value="1"/>
</dbReference>
<feature type="compositionally biased region" description="Acidic residues" evidence="2">
    <location>
        <begin position="167"/>
        <end position="180"/>
    </location>
</feature>
<sequence>MTKRIFLMAAIVFLLTANAAYAGYGVHSSVDNSDICPVCHEHSPIGETWQSHEAMEYQFCTTCHGISAAGADTDVVSGVYDNPAGINGTFGAALNSGGFEQLNGNAVTSTHSSDGTIYPIFGSSTGNSVALSCTSCHDPDGSSNYRILKDTVNGKNVANYISSNESGFDDSLSEDPETNDNYDPNYTQPAYKTPANSAQGIAGWCASCHDNYKSDTFEIDAKGKKHIYYIGTDGKKHYHHAINVPIGNNPTGNTSTDLPLAKSSAATADNDPGNYVMCLTCHRAHGTDSTMTDKAKVEPAQSSASSGPGQSTLLRMNNRGVCQNCHPNLK</sequence>
<proteinExistence type="predicted"/>
<dbReference type="AlphaFoldDB" id="A0A0F9Q191"/>
<dbReference type="GO" id="GO:0016491">
    <property type="term" value="F:oxidoreductase activity"/>
    <property type="evidence" value="ECO:0007669"/>
    <property type="project" value="TreeGrafter"/>
</dbReference>
<dbReference type="EMBL" id="LAZR01004615">
    <property type="protein sequence ID" value="KKN07031.1"/>
    <property type="molecule type" value="Genomic_DNA"/>
</dbReference>
<evidence type="ECO:0000256" key="1">
    <source>
        <dbReference type="ARBA" id="ARBA00022729"/>
    </source>
</evidence>
<comment type="caution">
    <text evidence="3">The sequence shown here is derived from an EMBL/GenBank/DDBJ whole genome shotgun (WGS) entry which is preliminary data.</text>
</comment>
<protein>
    <submittedName>
        <fullName evidence="3">Uncharacterized protein</fullName>
    </submittedName>
</protein>
<evidence type="ECO:0000313" key="3">
    <source>
        <dbReference type="EMBL" id="KKN07031.1"/>
    </source>
</evidence>
<feature type="region of interest" description="Disordered" evidence="2">
    <location>
        <begin position="290"/>
        <end position="315"/>
    </location>
</feature>
<accession>A0A0F9Q191</accession>
<feature type="region of interest" description="Disordered" evidence="2">
    <location>
        <begin position="164"/>
        <end position="184"/>
    </location>
</feature>
<feature type="compositionally biased region" description="Low complexity" evidence="2">
    <location>
        <begin position="299"/>
        <end position="311"/>
    </location>
</feature>
<dbReference type="PANTHER" id="PTHR35038:SF6">
    <property type="entry name" value="SURFACE LOCALIZED DECAHEME CYTOCHROME C LIPOPROTEIN"/>
    <property type="match status" value="1"/>
</dbReference>
<gene>
    <name evidence="3" type="ORF">LCGC14_1071310</name>
</gene>
<dbReference type="InterPro" id="IPR036280">
    <property type="entry name" value="Multihaem_cyt_sf"/>
</dbReference>
<dbReference type="InterPro" id="IPR051829">
    <property type="entry name" value="Multiheme_Cytochr_ET"/>
</dbReference>
<evidence type="ECO:0000256" key="2">
    <source>
        <dbReference type="SAM" id="MobiDB-lite"/>
    </source>
</evidence>